<evidence type="ECO:0000256" key="1">
    <source>
        <dbReference type="ARBA" id="ARBA00004141"/>
    </source>
</evidence>
<feature type="transmembrane region" description="Helical" evidence="13">
    <location>
        <begin position="109"/>
        <end position="129"/>
    </location>
</feature>
<evidence type="ECO:0000256" key="12">
    <source>
        <dbReference type="SAM" id="MobiDB-lite"/>
    </source>
</evidence>
<dbReference type="AlphaFoldDB" id="A0A1V3WJH8"/>
<dbReference type="Proteomes" id="UP000189229">
    <property type="component" value="Unassembled WGS sequence"/>
</dbReference>
<feature type="transmembrane region" description="Helical" evidence="13">
    <location>
        <begin position="225"/>
        <end position="247"/>
    </location>
</feature>
<dbReference type="Pfam" id="PF02628">
    <property type="entry name" value="COX15-CtaA"/>
    <property type="match status" value="1"/>
</dbReference>
<keyword evidence="8" id="KW-0350">Heme biosynthesis</keyword>
<evidence type="ECO:0000256" key="10">
    <source>
        <dbReference type="ARBA" id="ARBA00023157"/>
    </source>
</evidence>
<keyword evidence="7" id="KW-0408">Iron</keyword>
<feature type="compositionally biased region" description="Low complexity" evidence="12">
    <location>
        <begin position="349"/>
        <end position="358"/>
    </location>
</feature>
<feature type="transmembrane region" description="Helical" evidence="13">
    <location>
        <begin position="80"/>
        <end position="100"/>
    </location>
</feature>
<gene>
    <name evidence="14" type="ORF">BZL30_8415</name>
</gene>
<comment type="caution">
    <text evidence="14">The sequence shown here is derived from an EMBL/GenBank/DDBJ whole genome shotgun (WGS) entry which is preliminary data.</text>
</comment>
<dbReference type="GO" id="GO:0016491">
    <property type="term" value="F:oxidoreductase activity"/>
    <property type="evidence" value="ECO:0007669"/>
    <property type="project" value="UniProtKB-KW"/>
</dbReference>
<evidence type="ECO:0000256" key="5">
    <source>
        <dbReference type="ARBA" id="ARBA00022989"/>
    </source>
</evidence>
<evidence type="ECO:0000256" key="7">
    <source>
        <dbReference type="ARBA" id="ARBA00023004"/>
    </source>
</evidence>
<dbReference type="PANTHER" id="PTHR35457">
    <property type="entry name" value="HEME A SYNTHASE"/>
    <property type="match status" value="1"/>
</dbReference>
<dbReference type="GO" id="GO:0046872">
    <property type="term" value="F:metal ion binding"/>
    <property type="evidence" value="ECO:0007669"/>
    <property type="project" value="UniProtKB-KW"/>
</dbReference>
<comment type="subcellular location">
    <subcellularLocation>
        <location evidence="1">Membrane</location>
        <topology evidence="1">Multi-pass membrane protein</topology>
    </subcellularLocation>
</comment>
<evidence type="ECO:0000256" key="2">
    <source>
        <dbReference type="ARBA" id="ARBA00022475"/>
    </source>
</evidence>
<feature type="transmembrane region" description="Helical" evidence="13">
    <location>
        <begin position="180"/>
        <end position="205"/>
    </location>
</feature>
<reference evidence="14 15" key="1">
    <citation type="submission" date="2017-02" db="EMBL/GenBank/DDBJ databases">
        <title>Complete genome sequences of Mycobacterium kansasii strains isolated from rhesus macaques.</title>
        <authorList>
            <person name="Panda A."/>
            <person name="Nagaraj S."/>
            <person name="Zhao X."/>
            <person name="Tettelin H."/>
            <person name="Detolla L.J."/>
        </authorList>
    </citation>
    <scope>NUCLEOTIDE SEQUENCE [LARGE SCALE GENOMIC DNA]</scope>
    <source>
        <strain evidence="14 15">11-3813</strain>
    </source>
</reference>
<evidence type="ECO:0000256" key="3">
    <source>
        <dbReference type="ARBA" id="ARBA00022692"/>
    </source>
</evidence>
<feature type="region of interest" description="Disordered" evidence="12">
    <location>
        <begin position="292"/>
        <end position="400"/>
    </location>
</feature>
<name>A0A1V3WJH8_MYCKA</name>
<feature type="compositionally biased region" description="Basic residues" evidence="12">
    <location>
        <begin position="359"/>
        <end position="400"/>
    </location>
</feature>
<dbReference type="InterPro" id="IPR003780">
    <property type="entry name" value="COX15/CtaA_fam"/>
</dbReference>
<feature type="transmembrane region" description="Helical" evidence="13">
    <location>
        <begin position="135"/>
        <end position="159"/>
    </location>
</feature>
<dbReference type="GO" id="GO:0016020">
    <property type="term" value="C:membrane"/>
    <property type="evidence" value="ECO:0007669"/>
    <property type="project" value="UniProtKB-SubCell"/>
</dbReference>
<dbReference type="GO" id="GO:0006784">
    <property type="term" value="P:heme A biosynthetic process"/>
    <property type="evidence" value="ECO:0007669"/>
    <property type="project" value="InterPro"/>
</dbReference>
<sequence length="400" mass="43544">MAVGRTLMRLVDLLPDPSLRVQRAIAAAVIVTQGGIAVTGTIVRVTASGLGCPTWPQCFPGSFTPVAVAEVPRIHQAVEFGNRMITFAVVIAAAAAVLAVTRARRRPEVLVYAWLMPASTVVQAVIGGITVRTGLLWWTVSVHLLASMTMVWLSVLLYVKIGEPDDGIVRRLVVRPLRALTVLSAVNLAAVLVTGTLVTAAGPHAGDKSPTRTVPRLKVEINTLVHLHSSLLVSYLALLVGLGFGLLAVGAGRPILRRLAVLLALVFAQALVGIVQYHIGVPPALVATHVAGPQRAPQPPRRYGRRCENGPSPNRSRADSTHTANRRWPRSRADASNRRHPNDGSTSCRSSSRAPTRWPARRATHRCRRRMRPRRRPARRRRSPRFRNRAHPGATRHRAK</sequence>
<evidence type="ECO:0000313" key="15">
    <source>
        <dbReference type="Proteomes" id="UP000189229"/>
    </source>
</evidence>
<evidence type="ECO:0000256" key="8">
    <source>
        <dbReference type="ARBA" id="ARBA00023133"/>
    </source>
</evidence>
<dbReference type="InterPro" id="IPR050450">
    <property type="entry name" value="COX15/CtaA_HemeA_synthase"/>
</dbReference>
<keyword evidence="2" id="KW-1003">Cell membrane</keyword>
<dbReference type="PANTHER" id="PTHR35457:SF1">
    <property type="entry name" value="HEME A SYNTHASE"/>
    <property type="match status" value="1"/>
</dbReference>
<keyword evidence="10" id="KW-1015">Disulfide bond</keyword>
<keyword evidence="4" id="KW-0479">Metal-binding</keyword>
<evidence type="ECO:0000256" key="6">
    <source>
        <dbReference type="ARBA" id="ARBA00023002"/>
    </source>
</evidence>
<evidence type="ECO:0000256" key="9">
    <source>
        <dbReference type="ARBA" id="ARBA00023136"/>
    </source>
</evidence>
<proteinExistence type="predicted"/>
<accession>A0A1V3WJH8</accession>
<comment type="pathway">
    <text evidence="11">Porphyrin-containing compound metabolism.</text>
</comment>
<evidence type="ECO:0000256" key="11">
    <source>
        <dbReference type="ARBA" id="ARBA00023444"/>
    </source>
</evidence>
<protein>
    <submittedName>
        <fullName evidence="14">Cytochrome oxidase assembly family protein</fullName>
    </submittedName>
</protein>
<feature type="compositionally biased region" description="Basic and acidic residues" evidence="12">
    <location>
        <begin position="331"/>
        <end position="342"/>
    </location>
</feature>
<organism evidence="14 15">
    <name type="scientific">Mycobacterium kansasii</name>
    <dbReference type="NCBI Taxonomy" id="1768"/>
    <lineage>
        <taxon>Bacteria</taxon>
        <taxon>Bacillati</taxon>
        <taxon>Actinomycetota</taxon>
        <taxon>Actinomycetes</taxon>
        <taxon>Mycobacteriales</taxon>
        <taxon>Mycobacteriaceae</taxon>
        <taxon>Mycobacterium</taxon>
    </lineage>
</organism>
<keyword evidence="9 13" id="KW-0472">Membrane</keyword>
<dbReference type="EMBL" id="MVBM01000009">
    <property type="protein sequence ID" value="OOK66596.1"/>
    <property type="molecule type" value="Genomic_DNA"/>
</dbReference>
<keyword evidence="3 13" id="KW-0812">Transmembrane</keyword>
<keyword evidence="5 13" id="KW-1133">Transmembrane helix</keyword>
<keyword evidence="6" id="KW-0560">Oxidoreductase</keyword>
<evidence type="ECO:0000313" key="14">
    <source>
        <dbReference type="EMBL" id="OOK66596.1"/>
    </source>
</evidence>
<feature type="transmembrane region" description="Helical" evidence="13">
    <location>
        <begin position="259"/>
        <end position="279"/>
    </location>
</feature>
<evidence type="ECO:0000256" key="4">
    <source>
        <dbReference type="ARBA" id="ARBA00022723"/>
    </source>
</evidence>
<evidence type="ECO:0000256" key="13">
    <source>
        <dbReference type="SAM" id="Phobius"/>
    </source>
</evidence>